<comment type="caution">
    <text evidence="3">The sequence shown here is derived from an EMBL/GenBank/DDBJ whole genome shotgun (WGS) entry which is preliminary data.</text>
</comment>
<dbReference type="SUPFAM" id="SSF50156">
    <property type="entry name" value="PDZ domain-like"/>
    <property type="match status" value="1"/>
</dbReference>
<keyword evidence="1" id="KW-0732">Signal</keyword>
<evidence type="ECO:0000313" key="3">
    <source>
        <dbReference type="EMBL" id="GEK46842.1"/>
    </source>
</evidence>
<gene>
    <name evidence="3" type="ORF">HPA02_11250</name>
</gene>
<dbReference type="RefSeq" id="WP_146802109.1">
    <property type="nucleotide sequence ID" value="NZ_BJUK01000009.1"/>
</dbReference>
<name>A0A510X602_9GAMM</name>
<dbReference type="Pfam" id="PF17820">
    <property type="entry name" value="PDZ_6"/>
    <property type="match status" value="1"/>
</dbReference>
<feature type="domain" description="PDZ" evidence="2">
    <location>
        <begin position="305"/>
        <end position="373"/>
    </location>
</feature>
<dbReference type="CDD" id="cd14727">
    <property type="entry name" value="ChanN-like"/>
    <property type="match status" value="1"/>
</dbReference>
<accession>A0A510X602</accession>
<dbReference type="InterPro" id="IPR041489">
    <property type="entry name" value="PDZ_6"/>
</dbReference>
<proteinExistence type="predicted"/>
<reference evidence="3 4" key="1">
    <citation type="submission" date="2019-07" db="EMBL/GenBank/DDBJ databases">
        <title>Whole genome shotgun sequence of Halomonas pacifica NBRC 102220.</title>
        <authorList>
            <person name="Hosoyama A."/>
            <person name="Uohara A."/>
            <person name="Ohji S."/>
            <person name="Ichikawa N."/>
        </authorList>
    </citation>
    <scope>NUCLEOTIDE SEQUENCE [LARGE SCALE GENOMIC DNA]</scope>
    <source>
        <strain evidence="3 4">NBRC 102220</strain>
    </source>
</reference>
<dbReference type="SMART" id="SM00228">
    <property type="entry name" value="PDZ"/>
    <property type="match status" value="1"/>
</dbReference>
<evidence type="ECO:0000259" key="2">
    <source>
        <dbReference type="PROSITE" id="PS50106"/>
    </source>
</evidence>
<dbReference type="Gene3D" id="2.30.42.10">
    <property type="match status" value="1"/>
</dbReference>
<evidence type="ECO:0000256" key="1">
    <source>
        <dbReference type="SAM" id="SignalP"/>
    </source>
</evidence>
<dbReference type="InterPro" id="IPR036034">
    <property type="entry name" value="PDZ_sf"/>
</dbReference>
<dbReference type="PROSITE" id="PS50106">
    <property type="entry name" value="PDZ"/>
    <property type="match status" value="1"/>
</dbReference>
<keyword evidence="4" id="KW-1185">Reference proteome</keyword>
<dbReference type="AlphaFoldDB" id="A0A510X602"/>
<dbReference type="Gene3D" id="3.40.50.11550">
    <property type="match status" value="1"/>
</dbReference>
<dbReference type="Pfam" id="PF04187">
    <property type="entry name" value="Cofac_haem_bdg"/>
    <property type="match status" value="1"/>
</dbReference>
<protein>
    <submittedName>
        <fullName evidence="3">PDZ domain-containing protein</fullName>
    </submittedName>
</protein>
<sequence>MPLPRRLIPALVPSCLLALGITLAPATLANGNACPGAAPGQWQATDGTPISTPVLLSELATQRVVLLGEQHDRLAHHRWQLHTLAGLHAHQPDLVIGLEMLPREAQPALDAWVAGELDETAFLEASDWHRHWGFDPGLYLPILHFARMHRLPLLALNVTPALRQRLASEGWEAVPSAERHAITPPAPPPAAYRDTLSEVFRAHSSGADDEAALARFIDAQLVWDRAMATALAEASAPGRLVVGLMGQGHLGHGVPHQLHDLGIEAQRSLLPWASLSCEPPPRELADAHFLLGDEAPFEPLAPPRLGVWVNGAEDGVRVEGIGPDSLAERLGLEVGDIILRAAGQALRRPSDLTALVGRQPPGSLMPLEIRRDGSVWELLARFPSASE</sequence>
<dbReference type="InterPro" id="IPR007314">
    <property type="entry name" value="Cofac_haem-bd_dom"/>
</dbReference>
<dbReference type="OrthoDB" id="9795827at2"/>
<organism evidence="3 4">
    <name type="scientific">Bisbaumannia pacifica</name>
    <dbReference type="NCBI Taxonomy" id="77098"/>
    <lineage>
        <taxon>Bacteria</taxon>
        <taxon>Pseudomonadati</taxon>
        <taxon>Pseudomonadota</taxon>
        <taxon>Gammaproteobacteria</taxon>
        <taxon>Oceanospirillales</taxon>
        <taxon>Halomonadaceae</taxon>
        <taxon>Bisbaumannia</taxon>
    </lineage>
</organism>
<dbReference type="InterPro" id="IPR001478">
    <property type="entry name" value="PDZ"/>
</dbReference>
<feature type="chain" id="PRO_5022220207" evidence="1">
    <location>
        <begin position="30"/>
        <end position="387"/>
    </location>
</feature>
<dbReference type="EMBL" id="BJUK01000009">
    <property type="protein sequence ID" value="GEK46842.1"/>
    <property type="molecule type" value="Genomic_DNA"/>
</dbReference>
<dbReference type="Proteomes" id="UP000321275">
    <property type="component" value="Unassembled WGS sequence"/>
</dbReference>
<dbReference type="SUPFAM" id="SSF159501">
    <property type="entry name" value="EreA/ChaN-like"/>
    <property type="match status" value="1"/>
</dbReference>
<feature type="signal peptide" evidence="1">
    <location>
        <begin position="1"/>
        <end position="29"/>
    </location>
</feature>
<evidence type="ECO:0000313" key="4">
    <source>
        <dbReference type="Proteomes" id="UP000321275"/>
    </source>
</evidence>